<gene>
    <name evidence="3" type="ORF">EST38_g12423</name>
</gene>
<feature type="region of interest" description="Disordered" evidence="1">
    <location>
        <begin position="101"/>
        <end position="125"/>
    </location>
</feature>
<feature type="domain" description="DUF5648" evidence="2">
    <location>
        <begin position="132"/>
        <end position="271"/>
    </location>
</feature>
<dbReference type="InterPro" id="IPR043708">
    <property type="entry name" value="DUF5648"/>
</dbReference>
<organism evidence="3 4">
    <name type="scientific">Candolleomyces aberdarensis</name>
    <dbReference type="NCBI Taxonomy" id="2316362"/>
    <lineage>
        <taxon>Eukaryota</taxon>
        <taxon>Fungi</taxon>
        <taxon>Dikarya</taxon>
        <taxon>Basidiomycota</taxon>
        <taxon>Agaricomycotina</taxon>
        <taxon>Agaricomycetes</taxon>
        <taxon>Agaricomycetidae</taxon>
        <taxon>Agaricales</taxon>
        <taxon>Agaricineae</taxon>
        <taxon>Psathyrellaceae</taxon>
        <taxon>Candolleomyces</taxon>
    </lineage>
</organism>
<sequence>MFRIFETYAAVQPLTVFNMNSSLGKQFGDNAPPPNSLLPGVCLTASSNSAAQSNSCSVMQLALFKLVTAYVSIFWGSIFWGSSGAAASPMEILSIDTTTTGNNGDGGTAINRPSSAHITGTQNCGDPRQARPFYRMWNPTSTDHLYTINATEYRNPASTYGYLKDGIVGYVFAYPQPNAEALFRLWNPDNGDHFYTRSVTERNFALSSLGYKDEGVACYLYIDTPEAQSCGQPLYRLYGSEFNDHFYTGSQQERDRWIKTWNYTDEGVAGWLLPY</sequence>
<dbReference type="Pfam" id="PF18885">
    <property type="entry name" value="DUF5648"/>
    <property type="match status" value="1"/>
</dbReference>
<evidence type="ECO:0000313" key="4">
    <source>
        <dbReference type="Proteomes" id="UP000290288"/>
    </source>
</evidence>
<dbReference type="AlphaFoldDB" id="A0A4Q2D4P6"/>
<accession>A0A4Q2D4P6</accession>
<comment type="caution">
    <text evidence="3">The sequence shown here is derived from an EMBL/GenBank/DDBJ whole genome shotgun (WGS) entry which is preliminary data.</text>
</comment>
<dbReference type="EMBL" id="SDEE01000919">
    <property type="protein sequence ID" value="RXW13431.1"/>
    <property type="molecule type" value="Genomic_DNA"/>
</dbReference>
<dbReference type="Proteomes" id="UP000290288">
    <property type="component" value="Unassembled WGS sequence"/>
</dbReference>
<evidence type="ECO:0000256" key="1">
    <source>
        <dbReference type="SAM" id="MobiDB-lite"/>
    </source>
</evidence>
<evidence type="ECO:0000313" key="3">
    <source>
        <dbReference type="EMBL" id="RXW13431.1"/>
    </source>
</evidence>
<name>A0A4Q2D4P6_9AGAR</name>
<reference evidence="3 4" key="1">
    <citation type="submission" date="2019-01" db="EMBL/GenBank/DDBJ databases">
        <title>Draft genome sequence of Psathyrella aberdarensis IHI B618.</title>
        <authorList>
            <person name="Buettner E."/>
            <person name="Kellner H."/>
        </authorList>
    </citation>
    <scope>NUCLEOTIDE SEQUENCE [LARGE SCALE GENOMIC DNA]</scope>
    <source>
        <strain evidence="3 4">IHI B618</strain>
    </source>
</reference>
<evidence type="ECO:0000259" key="2">
    <source>
        <dbReference type="Pfam" id="PF18885"/>
    </source>
</evidence>
<protein>
    <recommendedName>
        <fullName evidence="2">DUF5648 domain-containing protein</fullName>
    </recommendedName>
</protein>
<keyword evidence="4" id="KW-1185">Reference proteome</keyword>
<feature type="compositionally biased region" description="Polar residues" evidence="1">
    <location>
        <begin position="111"/>
        <end position="124"/>
    </location>
</feature>
<proteinExistence type="predicted"/>
<dbReference type="OrthoDB" id="9971254at2759"/>